<feature type="compositionally biased region" description="Basic residues" evidence="1">
    <location>
        <begin position="1416"/>
        <end position="1437"/>
    </location>
</feature>
<comment type="caution">
    <text evidence="2">The sequence shown here is derived from an EMBL/GenBank/DDBJ whole genome shotgun (WGS) entry which is preliminary data.</text>
</comment>
<feature type="compositionally biased region" description="Low complexity" evidence="1">
    <location>
        <begin position="300"/>
        <end position="313"/>
    </location>
</feature>
<dbReference type="OrthoDB" id="4850289at2759"/>
<evidence type="ECO:0000313" key="2">
    <source>
        <dbReference type="EMBL" id="KND93689.1"/>
    </source>
</evidence>
<sequence length="1469" mass="161356">MDVKHGPIASYISGVCSVTRCSGRPLLRITLDLLSVSTIAVSLSAHLFKRIFISRLRATRTVPLCVNRTAAVNGTGSRVTAPRQYQALFTAALRPRNEYPPRRTTKEPKEDSFHITEAEAKKRIHLAVYTSDHAWKSKHRKFSQLPKTPATTLADILSGTFTFDEACLLVASGRPELKARQSDRTRRYRVLLRERFKGVAEDRATKLTMAYFGLPVAPLSAPEEAGGKTDVDMEQKGETKGERAKPSPWKKLADRRSVKQPPSDTHTAPPADQTALRLRGGGAASDAEQEASDDEDETSGSESGSESPGPSSNGDDEWALLHGFQGGVPFLVGDVDTFESAVRRLLALPPGAASPYVLVHFHARKGTLVEIEDDLGSGADGPALGYVAQHWELEDNGEEVLAHRDDCCALFVRTKGEETPSMWKPTEAQLRADVAQIKHTCDISMPQSRGPASSAYISFPKTTGPDGPHISLWDASQYVPYMQTAVDVLLGRPADGGLHHAVLQLAKASDKAVASFSRSYGVVPMRPQDIQAIHPQQQQQQQQQQQPEAVLLRQYPLSTPQVALVLPGFYPEPTAGIVSVVHAADLQPHTAGQLPNAILHMRRMVTQFLGDEAVGVPYVRLLAGDATLNPAHVDRRQVTAVVPMSDAVMQAGATPPVDVCKALARFMDTRPRFIVLYPQYGQGEARMHAGWPSDGPPEKRRRALPPLSSSADDFRALVAELSRAAGGRDGGGVLYEPKMHRVGIRALVASTDAQVEASTFFVGPRTTDDEWFTIRAQLTTRNAVVNVWPPAQWEWTRQIARSNVWGPRYGRAADGNVRPTQRHAAGRGALAAVPSSVPVGKSTAAAPEASPDHHDAAPEHDKHHRNDAPPRLPPSPHHRSSTAVSACPHAGCDFTFRGDEKAAFARHVRERHVASKCLWCEEPLHDWWTDEAKDTHLRTKHRDRLMQALGVRRATINQRDGSTTVSIALKRGQGPVPSVWATNRYSAPPIDVNRPGTEDGDWRASSDQKFCHLCGRDRRQFFSEGEQAYHDRHCRPGIYHGAQCTFCTECGDYRWGSDLDAARSGRCHGAATSCGHGTDPEAGRFCQRCGLDYNSLLRGGREVHESCCRGYGAQPGRFCPHCGVRFWEGHAQADWYYNTRHIEACEARDVAMKQPDMTIQEEDSQPRSQPRRVLSAPPGRIPGPKQPARKKQKPKPEHRQHPDEDDPSSVEDRARRRARKRRRPRPDDSDYEYNSDVDSADGLAPDFSDDSADDPNDAAAARRKKRRRMMELDPAYQYETDEDSADGLQPDVDDLHAAEDQQIDAEAEAEAQAQGLALDEEREREKAETAAAAIVMARGQGKGQGRKTHDAAHRHTSHVDSAEGLKPDVDGLNHTKRLRLDDPLSQPPKEASPDKALETPVKPPRPASPSATTGKKGQKPAKASPRKAPKPKPKPAPKRATASPRKPRQQKAAENAPPRRSARIGSKKP</sequence>
<keyword evidence="3" id="KW-1185">Reference proteome</keyword>
<evidence type="ECO:0000256" key="1">
    <source>
        <dbReference type="SAM" id="MobiDB-lite"/>
    </source>
</evidence>
<feature type="region of interest" description="Disordered" evidence="1">
    <location>
        <begin position="1158"/>
        <end position="1469"/>
    </location>
</feature>
<feature type="compositionally biased region" description="Basic and acidic residues" evidence="1">
    <location>
        <begin position="1347"/>
        <end position="1382"/>
    </location>
</feature>
<feature type="compositionally biased region" description="Basic and acidic residues" evidence="1">
    <location>
        <begin position="225"/>
        <end position="257"/>
    </location>
</feature>
<feature type="compositionally biased region" description="Acidic residues" evidence="1">
    <location>
        <begin position="287"/>
        <end position="299"/>
    </location>
</feature>
<feature type="region of interest" description="Disordered" evidence="1">
    <location>
        <begin position="813"/>
        <end position="884"/>
    </location>
</feature>
<feature type="compositionally biased region" description="Acidic residues" evidence="1">
    <location>
        <begin position="1229"/>
        <end position="1239"/>
    </location>
</feature>
<feature type="compositionally biased region" description="Basic residues" evidence="1">
    <location>
        <begin position="1215"/>
        <end position="1224"/>
    </location>
</feature>
<feature type="compositionally biased region" description="Acidic residues" evidence="1">
    <location>
        <begin position="1247"/>
        <end position="1256"/>
    </location>
</feature>
<protein>
    <submittedName>
        <fullName evidence="2">Uncharacterized protein</fullName>
    </submittedName>
</protein>
<proteinExistence type="predicted"/>
<feature type="compositionally biased region" description="Basic and acidic residues" evidence="1">
    <location>
        <begin position="850"/>
        <end position="868"/>
    </location>
</feature>
<reference evidence="2 3" key="1">
    <citation type="journal article" date="2015" name="BMC Genomics">
        <title>The genome of the truffle-parasite Tolypocladium ophioglossoides and the evolution of antifungal peptaibiotics.</title>
        <authorList>
            <person name="Quandt C.A."/>
            <person name="Bushley K.E."/>
            <person name="Spatafora J.W."/>
        </authorList>
    </citation>
    <scope>NUCLEOTIDE SEQUENCE [LARGE SCALE GENOMIC DNA]</scope>
    <source>
        <strain evidence="2 3">CBS 100239</strain>
    </source>
</reference>
<accession>A0A0L0NI13</accession>
<feature type="compositionally biased region" description="Basic residues" evidence="1">
    <location>
        <begin position="1460"/>
        <end position="1469"/>
    </location>
</feature>
<feature type="region of interest" description="Disordered" evidence="1">
    <location>
        <begin position="218"/>
        <end position="320"/>
    </location>
</feature>
<name>A0A0L0NI13_TOLOC</name>
<dbReference type="STRING" id="1163406.A0A0L0NI13"/>
<evidence type="ECO:0000313" key="3">
    <source>
        <dbReference type="Proteomes" id="UP000036947"/>
    </source>
</evidence>
<organism evidence="2 3">
    <name type="scientific">Tolypocladium ophioglossoides (strain CBS 100239)</name>
    <name type="common">Snaketongue truffleclub</name>
    <name type="synonym">Elaphocordyceps ophioglossoides</name>
    <dbReference type="NCBI Taxonomy" id="1163406"/>
    <lineage>
        <taxon>Eukaryota</taxon>
        <taxon>Fungi</taxon>
        <taxon>Dikarya</taxon>
        <taxon>Ascomycota</taxon>
        <taxon>Pezizomycotina</taxon>
        <taxon>Sordariomycetes</taxon>
        <taxon>Hypocreomycetidae</taxon>
        <taxon>Hypocreales</taxon>
        <taxon>Ophiocordycipitaceae</taxon>
        <taxon>Tolypocladium</taxon>
    </lineage>
</organism>
<dbReference type="Proteomes" id="UP000036947">
    <property type="component" value="Unassembled WGS sequence"/>
</dbReference>
<dbReference type="EMBL" id="LFRF01000003">
    <property type="protein sequence ID" value="KND93689.1"/>
    <property type="molecule type" value="Genomic_DNA"/>
</dbReference>
<feature type="compositionally biased region" description="Basic and acidic residues" evidence="1">
    <location>
        <begin position="1319"/>
        <end position="1328"/>
    </location>
</feature>
<gene>
    <name evidence="2" type="ORF">TOPH_01925</name>
</gene>